<accession>A0A9D2U8P1</accession>
<organism evidence="1 2">
    <name type="scientific">Candidatus Paenalcaligenes intestinipullorum</name>
    <dbReference type="NCBI Taxonomy" id="2838718"/>
    <lineage>
        <taxon>Bacteria</taxon>
        <taxon>Pseudomonadati</taxon>
        <taxon>Pseudomonadota</taxon>
        <taxon>Betaproteobacteria</taxon>
        <taxon>Burkholderiales</taxon>
        <taxon>Alcaligenaceae</taxon>
        <taxon>Paenalcaligenes</taxon>
    </lineage>
</organism>
<proteinExistence type="predicted"/>
<reference evidence="1" key="1">
    <citation type="journal article" date="2021" name="PeerJ">
        <title>Extensive microbial diversity within the chicken gut microbiome revealed by metagenomics and culture.</title>
        <authorList>
            <person name="Gilroy R."/>
            <person name="Ravi A."/>
            <person name="Getino M."/>
            <person name="Pursley I."/>
            <person name="Horton D.L."/>
            <person name="Alikhan N.F."/>
            <person name="Baker D."/>
            <person name="Gharbi K."/>
            <person name="Hall N."/>
            <person name="Watson M."/>
            <person name="Adriaenssens E.M."/>
            <person name="Foster-Nyarko E."/>
            <person name="Jarju S."/>
            <person name="Secka A."/>
            <person name="Antonio M."/>
            <person name="Oren A."/>
            <person name="Chaudhuri R.R."/>
            <person name="La Ragione R."/>
            <person name="Hildebrand F."/>
            <person name="Pallen M.J."/>
        </authorList>
    </citation>
    <scope>NUCLEOTIDE SEQUENCE</scope>
    <source>
        <strain evidence="1">9264</strain>
    </source>
</reference>
<evidence type="ECO:0000313" key="2">
    <source>
        <dbReference type="Proteomes" id="UP000823889"/>
    </source>
</evidence>
<dbReference type="AlphaFoldDB" id="A0A9D2U8P1"/>
<dbReference type="Proteomes" id="UP000823889">
    <property type="component" value="Unassembled WGS sequence"/>
</dbReference>
<reference evidence="1" key="2">
    <citation type="submission" date="2021-04" db="EMBL/GenBank/DDBJ databases">
        <authorList>
            <person name="Gilroy R."/>
        </authorList>
    </citation>
    <scope>NUCLEOTIDE SEQUENCE</scope>
    <source>
        <strain evidence="1">9264</strain>
    </source>
</reference>
<comment type="caution">
    <text evidence="1">The sequence shown here is derived from an EMBL/GenBank/DDBJ whole genome shotgun (WGS) entry which is preliminary data.</text>
</comment>
<evidence type="ECO:0000313" key="1">
    <source>
        <dbReference type="EMBL" id="HJD43414.1"/>
    </source>
</evidence>
<sequence length="89" mass="9951">MFFHRSLFDILDAYIQSVGDIQSDNAAVKSALMDIEALTDFAMHKIGVALEVSLAQEISTVGLKWADQVRLHPEQAAQLREQAQHELND</sequence>
<dbReference type="EMBL" id="DWUQ01000001">
    <property type="protein sequence ID" value="HJD43414.1"/>
    <property type="molecule type" value="Genomic_DNA"/>
</dbReference>
<protein>
    <submittedName>
        <fullName evidence="1">Uncharacterized protein</fullName>
    </submittedName>
</protein>
<name>A0A9D2U8P1_9BURK</name>
<gene>
    <name evidence="1" type="ORF">H9906_00085</name>
</gene>